<dbReference type="Gene3D" id="1.10.540.10">
    <property type="entry name" value="Acyl-CoA dehydrogenase/oxidase, N-terminal domain"/>
    <property type="match status" value="1"/>
</dbReference>
<comment type="similarity">
    <text evidence="2">Belongs to the acyl-CoA dehydrogenase family.</text>
</comment>
<evidence type="ECO:0000256" key="3">
    <source>
        <dbReference type="ARBA" id="ARBA00022630"/>
    </source>
</evidence>
<evidence type="ECO:0000256" key="2">
    <source>
        <dbReference type="ARBA" id="ARBA00009347"/>
    </source>
</evidence>
<dbReference type="PANTHER" id="PTHR48083">
    <property type="entry name" value="MEDIUM-CHAIN SPECIFIC ACYL-COA DEHYDROGENASE, MITOCHONDRIAL-RELATED"/>
    <property type="match status" value="1"/>
</dbReference>
<dbReference type="InterPro" id="IPR036400">
    <property type="entry name" value="Cyt_B5-like_heme/steroid_sf"/>
</dbReference>
<dbReference type="SUPFAM" id="SSF47203">
    <property type="entry name" value="Acyl-CoA dehydrogenase C-terminal domain-like"/>
    <property type="match status" value="1"/>
</dbReference>
<dbReference type="SUPFAM" id="SSF55856">
    <property type="entry name" value="Cytochrome b5-like heme/steroid binding domain"/>
    <property type="match status" value="1"/>
</dbReference>
<keyword evidence="3" id="KW-0285">Flavoprotein</keyword>
<dbReference type="EMBL" id="QEAO01000002">
    <property type="protein sequence ID" value="TPX37477.1"/>
    <property type="molecule type" value="Genomic_DNA"/>
</dbReference>
<dbReference type="RefSeq" id="XP_031027388.1">
    <property type="nucleotide sequence ID" value="XM_031166497.1"/>
</dbReference>
<dbReference type="InterPro" id="IPR037069">
    <property type="entry name" value="AcylCoA_DH/ox_N_sf"/>
</dbReference>
<evidence type="ECO:0000313" key="7">
    <source>
        <dbReference type="EMBL" id="TPX37477.1"/>
    </source>
</evidence>
<dbReference type="InterPro" id="IPR001199">
    <property type="entry name" value="Cyt_B5-like_heme/steroid-bd"/>
</dbReference>
<accession>A0A507C8U1</accession>
<dbReference type="Pfam" id="PF02770">
    <property type="entry name" value="Acyl-CoA_dh_M"/>
    <property type="match status" value="1"/>
</dbReference>
<evidence type="ECO:0000313" key="8">
    <source>
        <dbReference type="Proteomes" id="UP000319731"/>
    </source>
</evidence>
<evidence type="ECO:0000259" key="6">
    <source>
        <dbReference type="SMART" id="SM01117"/>
    </source>
</evidence>
<reference evidence="7 8" key="1">
    <citation type="journal article" date="2019" name="Sci. Rep.">
        <title>Comparative genomics of chytrid fungi reveal insights into the obligate biotrophic and pathogenic lifestyle of Synchytrium endobioticum.</title>
        <authorList>
            <person name="van de Vossenberg B.T.L.H."/>
            <person name="Warris S."/>
            <person name="Nguyen H.D.T."/>
            <person name="van Gent-Pelzer M.P.E."/>
            <person name="Joly D.L."/>
            <person name="van de Geest H.C."/>
            <person name="Bonants P.J.M."/>
            <person name="Smith D.S."/>
            <person name="Levesque C.A."/>
            <person name="van der Lee T.A.J."/>
        </authorList>
    </citation>
    <scope>NUCLEOTIDE SEQUENCE [LARGE SCALE GENOMIC DNA]</scope>
    <source>
        <strain evidence="7 8">JEL517</strain>
    </source>
</reference>
<dbReference type="InterPro" id="IPR036250">
    <property type="entry name" value="AcylCo_DH-like_C"/>
</dbReference>
<dbReference type="Pfam" id="PF00173">
    <property type="entry name" value="Cyt-b5"/>
    <property type="match status" value="1"/>
</dbReference>
<dbReference type="InterPro" id="IPR013786">
    <property type="entry name" value="AcylCoA_DH/ox_N"/>
</dbReference>
<dbReference type="InterPro" id="IPR050741">
    <property type="entry name" value="Acyl-CoA_dehydrogenase"/>
</dbReference>
<dbReference type="SUPFAM" id="SSF56645">
    <property type="entry name" value="Acyl-CoA dehydrogenase NM domain-like"/>
    <property type="match status" value="1"/>
</dbReference>
<evidence type="ECO:0000256" key="1">
    <source>
        <dbReference type="ARBA" id="ARBA00001974"/>
    </source>
</evidence>
<dbReference type="Gene3D" id="1.20.140.10">
    <property type="entry name" value="Butyryl-CoA Dehydrogenase, subunit A, domain 3"/>
    <property type="match status" value="1"/>
</dbReference>
<comment type="cofactor">
    <cofactor evidence="1">
        <name>FAD</name>
        <dbReference type="ChEBI" id="CHEBI:57692"/>
    </cofactor>
</comment>
<dbReference type="SMART" id="SM01117">
    <property type="entry name" value="Cyt-b5"/>
    <property type="match status" value="1"/>
</dbReference>
<dbReference type="InterPro" id="IPR009075">
    <property type="entry name" value="AcylCo_DH/oxidase_C"/>
</dbReference>
<dbReference type="Gene3D" id="3.10.120.10">
    <property type="entry name" value="Cytochrome b5-like heme/steroid binding domain"/>
    <property type="match status" value="1"/>
</dbReference>
<organism evidence="7 8">
    <name type="scientific">Synchytrium microbalum</name>
    <dbReference type="NCBI Taxonomy" id="1806994"/>
    <lineage>
        <taxon>Eukaryota</taxon>
        <taxon>Fungi</taxon>
        <taxon>Fungi incertae sedis</taxon>
        <taxon>Chytridiomycota</taxon>
        <taxon>Chytridiomycota incertae sedis</taxon>
        <taxon>Chytridiomycetes</taxon>
        <taxon>Synchytriales</taxon>
        <taxon>Synchytriaceae</taxon>
        <taxon>Synchytrium</taxon>
    </lineage>
</organism>
<dbReference type="Pfam" id="PF00441">
    <property type="entry name" value="Acyl-CoA_dh_1"/>
    <property type="match status" value="1"/>
</dbReference>
<keyword evidence="4" id="KW-0274">FAD</keyword>
<dbReference type="Gene3D" id="2.40.110.10">
    <property type="entry name" value="Butyryl-CoA Dehydrogenase, subunit A, domain 2"/>
    <property type="match status" value="1"/>
</dbReference>
<dbReference type="InterPro" id="IPR046373">
    <property type="entry name" value="Acyl-CoA_Oxase/DH_mid-dom_sf"/>
</dbReference>
<sequence length="526" mass="57768">MATAAYLAPSNGKKFTLQEVAKHNTEDNAWVIINDRAGGKRILLSVAGKDATAQFANFHNVAAVLATKANALYIGDLDQAHKEAPKPKGELFGELIPYGDPSWYQGWKTPYYKESHKRLRDYMRDIVDTHLIPYNDVWEADGQIPKSVYKLFGELGLLTAFTGVKPWPSSYIDTPPPVGIKPEEWDAFHWMICLDELARAYSPARQQLTLGPSIALPAIIGKICFGNDFQRKEIMPQVMSGNKTVCLCISEPYAGSDVANITTTAVKTADGKHYIVNGEKKWITCGMQGDYFVTACRTGPPGSGANGISVLIVERGPGLKTRSLPTQQGTAAGTAYVTYDNVKVPVQNLLGEENKGFKVLMNNFNKERISIAINASRNARVCVEVAMKYANKRKTFGQYLIEHGVIRNKARQRFGHMSRMVEATHAWIELVIYQWDNMTPAESNLKLGGSIALLKAQCTQTLELCAREASQIMGGIAYTKGGQGGIIERLYRSVRGAAIPGGSEEIMLDFGVRQGLKTARALGAKI</sequence>
<dbReference type="GO" id="GO:0050660">
    <property type="term" value="F:flavin adenine dinucleotide binding"/>
    <property type="evidence" value="ECO:0007669"/>
    <property type="project" value="InterPro"/>
</dbReference>
<dbReference type="GO" id="GO:0005737">
    <property type="term" value="C:cytoplasm"/>
    <property type="evidence" value="ECO:0007669"/>
    <property type="project" value="TreeGrafter"/>
</dbReference>
<keyword evidence="8" id="KW-1185">Reference proteome</keyword>
<feature type="domain" description="Cytochrome b5 heme-binding" evidence="6">
    <location>
        <begin position="15"/>
        <end position="78"/>
    </location>
</feature>
<dbReference type="OrthoDB" id="10254877at2759"/>
<dbReference type="Pfam" id="PF02771">
    <property type="entry name" value="Acyl-CoA_dh_N"/>
    <property type="match status" value="1"/>
</dbReference>
<protein>
    <recommendedName>
        <fullName evidence="6">Cytochrome b5 heme-binding domain-containing protein</fullName>
    </recommendedName>
</protein>
<dbReference type="InterPro" id="IPR009100">
    <property type="entry name" value="AcylCoA_DH/oxidase_NM_dom_sf"/>
</dbReference>
<proteinExistence type="inferred from homology"/>
<dbReference type="AlphaFoldDB" id="A0A507C8U1"/>
<evidence type="ECO:0000256" key="4">
    <source>
        <dbReference type="ARBA" id="ARBA00022827"/>
    </source>
</evidence>
<name>A0A507C8U1_9FUNG</name>
<dbReference type="InterPro" id="IPR006091">
    <property type="entry name" value="Acyl-CoA_Oxase/DH_mid-dom"/>
</dbReference>
<dbReference type="GO" id="GO:0033539">
    <property type="term" value="P:fatty acid beta-oxidation using acyl-CoA dehydrogenase"/>
    <property type="evidence" value="ECO:0007669"/>
    <property type="project" value="TreeGrafter"/>
</dbReference>
<gene>
    <name evidence="7" type="ORF">SmJEL517_g00568</name>
</gene>
<dbReference type="GeneID" id="42001794"/>
<dbReference type="STRING" id="1806994.A0A507C8U1"/>
<dbReference type="GO" id="GO:0003995">
    <property type="term" value="F:acyl-CoA dehydrogenase activity"/>
    <property type="evidence" value="ECO:0007669"/>
    <property type="project" value="TreeGrafter"/>
</dbReference>
<comment type="caution">
    <text evidence="7">The sequence shown here is derived from an EMBL/GenBank/DDBJ whole genome shotgun (WGS) entry which is preliminary data.</text>
</comment>
<dbReference type="Proteomes" id="UP000319731">
    <property type="component" value="Unassembled WGS sequence"/>
</dbReference>
<dbReference type="PANTHER" id="PTHR48083:SF28">
    <property type="entry name" value="ACYL-COA DEHYDROGENASE FAMILY PROTEIN (AFU_ORTHOLOGUE AFUA_6G10880)-RELATED"/>
    <property type="match status" value="1"/>
</dbReference>
<evidence type="ECO:0000256" key="5">
    <source>
        <dbReference type="ARBA" id="ARBA00023002"/>
    </source>
</evidence>
<keyword evidence="5" id="KW-0560">Oxidoreductase</keyword>